<name>A0A840V0M0_9BACT</name>
<comment type="caution">
    <text evidence="1">The sequence shown here is derived from an EMBL/GenBank/DDBJ whole genome shotgun (WGS) entry which is preliminary data.</text>
</comment>
<protein>
    <recommendedName>
        <fullName evidence="3">Glutathionylspermidine synthase</fullName>
    </recommendedName>
</protein>
<dbReference type="EMBL" id="JACHFD010000009">
    <property type="protein sequence ID" value="MBB5351907.1"/>
    <property type="molecule type" value="Genomic_DNA"/>
</dbReference>
<dbReference type="AlphaFoldDB" id="A0A840V0M0"/>
<dbReference type="SUPFAM" id="SSF56059">
    <property type="entry name" value="Glutathione synthetase ATP-binding domain-like"/>
    <property type="match status" value="1"/>
</dbReference>
<evidence type="ECO:0000313" key="1">
    <source>
        <dbReference type="EMBL" id="MBB5351907.1"/>
    </source>
</evidence>
<organism evidence="1 2">
    <name type="scientific">Haloferula luteola</name>
    <dbReference type="NCBI Taxonomy" id="595692"/>
    <lineage>
        <taxon>Bacteria</taxon>
        <taxon>Pseudomonadati</taxon>
        <taxon>Verrucomicrobiota</taxon>
        <taxon>Verrucomicrobiia</taxon>
        <taxon>Verrucomicrobiales</taxon>
        <taxon>Verrucomicrobiaceae</taxon>
        <taxon>Haloferula</taxon>
    </lineage>
</organism>
<accession>A0A840V0M0</accession>
<proteinExistence type="predicted"/>
<dbReference type="RefSeq" id="WP_246418035.1">
    <property type="nucleotide sequence ID" value="NZ_JACHFD010000009.1"/>
</dbReference>
<gene>
    <name evidence="1" type="ORF">HNR46_002146</name>
</gene>
<reference evidence="1 2" key="1">
    <citation type="submission" date="2020-08" db="EMBL/GenBank/DDBJ databases">
        <title>Genomic Encyclopedia of Type Strains, Phase IV (KMG-IV): sequencing the most valuable type-strain genomes for metagenomic binning, comparative biology and taxonomic classification.</title>
        <authorList>
            <person name="Goeker M."/>
        </authorList>
    </citation>
    <scope>NUCLEOTIDE SEQUENCE [LARGE SCALE GENOMIC DNA]</scope>
    <source>
        <strain evidence="1 2">YC6886</strain>
    </source>
</reference>
<evidence type="ECO:0008006" key="3">
    <source>
        <dbReference type="Google" id="ProtNLM"/>
    </source>
</evidence>
<keyword evidence="2" id="KW-1185">Reference proteome</keyword>
<sequence length="417" mass="46851">MKMSLVKGEQFGRRWQGSPQPFVLTKGEVRSLRGMGHVLARFQQSCDEVYRRSAAGSLPPWIAELLDTGKPTWMVELQREAGRQGQLPRVIRPDLMLGERGFSLTELDSVPGGMGLTAWLAKAYTEAGFEVLGGAEGMVEGFRQITAPGNVTVVSEEAGDYFEEMAWLVEAAGDGRGIVKAEDFEQADEVYRFFEWFDWESMEVFRRLAEDSVNGGVVLAPPCVPHLEDKLWLSLFWTPALKPLWQSLLRGSHVQRLREWIPFGWVVDPEPLPPQAALPRLGVHGWEEVAGFSQKERQLVLKISGFHETAWGSRGVYIGHDLSADEWKSQLGKALDDFSQQPWILQEFRETRLVEHPVYDADGEVMLMPMRARLCPYYFTDARGQTELGGCLATLVPADKKKIHGMNDAVLVPCMEG</sequence>
<dbReference type="Proteomes" id="UP000557717">
    <property type="component" value="Unassembled WGS sequence"/>
</dbReference>
<evidence type="ECO:0000313" key="2">
    <source>
        <dbReference type="Proteomes" id="UP000557717"/>
    </source>
</evidence>